<gene>
    <name evidence="3" type="ORF">LMG21510_01002</name>
</gene>
<dbReference type="Gene3D" id="1.10.10.10">
    <property type="entry name" value="Winged helix-like DNA-binding domain superfamily/Winged helix DNA-binding domain"/>
    <property type="match status" value="1"/>
</dbReference>
<organism evidence="3 4">
    <name type="scientific">Cupriavidus respiraculi</name>
    <dbReference type="NCBI Taxonomy" id="195930"/>
    <lineage>
        <taxon>Bacteria</taxon>
        <taxon>Pseudomonadati</taxon>
        <taxon>Pseudomonadota</taxon>
        <taxon>Betaproteobacteria</taxon>
        <taxon>Burkholderiales</taxon>
        <taxon>Burkholderiaceae</taxon>
        <taxon>Cupriavidus</taxon>
    </lineage>
</organism>
<dbReference type="Gene3D" id="1.10.3210.10">
    <property type="entry name" value="Hypothetical protein af1432"/>
    <property type="match status" value="2"/>
</dbReference>
<protein>
    <recommendedName>
        <fullName evidence="5">HD domain-containing protein</fullName>
    </recommendedName>
</protein>
<keyword evidence="4" id="KW-1185">Reference proteome</keyword>
<dbReference type="SUPFAM" id="SSF109604">
    <property type="entry name" value="HD-domain/PDEase-like"/>
    <property type="match status" value="1"/>
</dbReference>
<dbReference type="SUPFAM" id="SSF46894">
    <property type="entry name" value="C-terminal effector domain of the bipartite response regulators"/>
    <property type="match status" value="1"/>
</dbReference>
<dbReference type="InterPro" id="IPR036388">
    <property type="entry name" value="WH-like_DNA-bd_sf"/>
</dbReference>
<accession>A0ABM8WLH0</accession>
<dbReference type="CDD" id="cd06170">
    <property type="entry name" value="LuxR_C_like"/>
    <property type="match status" value="1"/>
</dbReference>
<dbReference type="PROSITE" id="PS50043">
    <property type="entry name" value="HTH_LUXR_2"/>
    <property type="match status" value="1"/>
</dbReference>
<dbReference type="InterPro" id="IPR037522">
    <property type="entry name" value="HD_GYP_dom"/>
</dbReference>
<dbReference type="PROSITE" id="PS51832">
    <property type="entry name" value="HD_GYP"/>
    <property type="match status" value="1"/>
</dbReference>
<proteinExistence type="predicted"/>
<dbReference type="InterPro" id="IPR016032">
    <property type="entry name" value="Sig_transdc_resp-reg_C-effctor"/>
</dbReference>
<dbReference type="PANTHER" id="PTHR45228">
    <property type="entry name" value="CYCLIC DI-GMP PHOSPHODIESTERASE TM_0186-RELATED"/>
    <property type="match status" value="1"/>
</dbReference>
<dbReference type="PROSITE" id="PS00622">
    <property type="entry name" value="HTH_LUXR_1"/>
    <property type="match status" value="1"/>
</dbReference>
<evidence type="ECO:0000259" key="2">
    <source>
        <dbReference type="PROSITE" id="PS51832"/>
    </source>
</evidence>
<dbReference type="Pfam" id="PF13487">
    <property type="entry name" value="HD_5"/>
    <property type="match status" value="1"/>
</dbReference>
<evidence type="ECO:0000313" key="4">
    <source>
        <dbReference type="Proteomes" id="UP000721236"/>
    </source>
</evidence>
<dbReference type="Proteomes" id="UP000721236">
    <property type="component" value="Unassembled WGS sequence"/>
</dbReference>
<dbReference type="InterPro" id="IPR000792">
    <property type="entry name" value="Tscrpt_reg_LuxR_C"/>
</dbReference>
<evidence type="ECO:0008006" key="5">
    <source>
        <dbReference type="Google" id="ProtNLM"/>
    </source>
</evidence>
<evidence type="ECO:0000313" key="3">
    <source>
        <dbReference type="EMBL" id="CAG9168227.1"/>
    </source>
</evidence>
<dbReference type="RefSeq" id="WP_224040057.1">
    <property type="nucleotide sequence ID" value="NZ_CAJZAH010000001.1"/>
</dbReference>
<dbReference type="InterPro" id="IPR052020">
    <property type="entry name" value="Cyclic_di-GMP/3'3'-cGAMP_PDE"/>
</dbReference>
<feature type="domain" description="HTH luxR-type" evidence="1">
    <location>
        <begin position="424"/>
        <end position="489"/>
    </location>
</feature>
<reference evidence="3 4" key="1">
    <citation type="submission" date="2021-08" db="EMBL/GenBank/DDBJ databases">
        <authorList>
            <person name="Peeters C."/>
        </authorList>
    </citation>
    <scope>NUCLEOTIDE SEQUENCE [LARGE SCALE GENOMIC DNA]</scope>
    <source>
        <strain evidence="3 4">LMG 21510</strain>
    </source>
</reference>
<dbReference type="Pfam" id="PF00196">
    <property type="entry name" value="GerE"/>
    <property type="match status" value="1"/>
</dbReference>
<name>A0ABM8WLH0_9BURK</name>
<dbReference type="SMART" id="SM00421">
    <property type="entry name" value="HTH_LUXR"/>
    <property type="match status" value="1"/>
</dbReference>
<comment type="caution">
    <text evidence="3">The sequence shown here is derived from an EMBL/GenBank/DDBJ whole genome shotgun (WGS) entry which is preliminary data.</text>
</comment>
<dbReference type="EMBL" id="CAJZAH010000001">
    <property type="protein sequence ID" value="CAG9168227.1"/>
    <property type="molecule type" value="Genomic_DNA"/>
</dbReference>
<feature type="domain" description="HD-GYP" evidence="2">
    <location>
        <begin position="229"/>
        <end position="425"/>
    </location>
</feature>
<evidence type="ECO:0000259" key="1">
    <source>
        <dbReference type="PROSITE" id="PS50043"/>
    </source>
</evidence>
<sequence length="492" mass="52820">MTLPAPDSGFIQARDAMLALAFIGDLSMGRPTDHSPRTARLAAWLALASGGSGADCDAARCVALLRWSGCTANAAGFESLLGDDVAGRDALLTLTLPPLAPREQQRMLPLAEIHCEVSGEIGVMLGMGPQVVAGLRHIFERYDGEGMPGELDGADVPEVVYRVNLASDLEILSRAHGVERALAHVEANAGQRYPRRLTQTALREAKRWLAELDGMDDDLRDGLRDDIRSGDAPTVPLALVGDVIDLKLPWMAGYSRQAAELGLAASRAIGLNATAAAAVQRAALIHGIGRAALPNRLWNTPGRLHAADWERVRLMPYWTDRAARRLRGLAGEARLASCAYERLDGNGYFRGLSGDMLGQDARVLAVAIAWTALRARRPWREAMSAREAAAVLQGEAAKGRLDPVAVDATIATACGRSARIPETVSRASALLSERETEVLRRISLGESNKEVARVLAISPSTVRTHMESIFRKLECTTRAAATLKGFTLGLLQ</sequence>
<dbReference type="PRINTS" id="PR00038">
    <property type="entry name" value="HTHLUXR"/>
</dbReference>